<protein>
    <recommendedName>
        <fullName evidence="1">non-specific serine/threonine protein kinase</fullName>
        <ecNumber evidence="1">2.7.11.1</ecNumber>
    </recommendedName>
</protein>
<feature type="region of interest" description="Disordered" evidence="10">
    <location>
        <begin position="246"/>
        <end position="314"/>
    </location>
</feature>
<dbReference type="CDD" id="cd14136">
    <property type="entry name" value="STKc_SRPK"/>
    <property type="match status" value="1"/>
</dbReference>
<dbReference type="EMBL" id="JARPOI010000003">
    <property type="protein sequence ID" value="KAJ9184392.1"/>
    <property type="molecule type" value="Genomic_DNA"/>
</dbReference>
<keyword evidence="2" id="KW-0723">Serine/threonine-protein kinase</keyword>
<dbReference type="InterPro" id="IPR011009">
    <property type="entry name" value="Kinase-like_dom_sf"/>
</dbReference>
<evidence type="ECO:0000259" key="11">
    <source>
        <dbReference type="PROSITE" id="PS50011"/>
    </source>
</evidence>
<keyword evidence="3" id="KW-0808">Transferase</keyword>
<comment type="caution">
    <text evidence="12">The sequence shown here is derived from an EMBL/GenBank/DDBJ whole genome shotgun (WGS) entry which is preliminary data.</text>
</comment>
<evidence type="ECO:0000256" key="3">
    <source>
        <dbReference type="ARBA" id="ARBA00022679"/>
    </source>
</evidence>
<reference evidence="12" key="1">
    <citation type="journal article" date="2023" name="Plant Biotechnol. J.">
        <title>Chromosome-level wild Hevea brasiliensis genome provides new tools for genomic-assisted breeding and valuable loci to elevate rubber yield.</title>
        <authorList>
            <person name="Cheng H."/>
            <person name="Song X."/>
            <person name="Hu Y."/>
            <person name="Wu T."/>
            <person name="Yang Q."/>
            <person name="An Z."/>
            <person name="Feng S."/>
            <person name="Deng Z."/>
            <person name="Wu W."/>
            <person name="Zeng X."/>
            <person name="Tu M."/>
            <person name="Wang X."/>
            <person name="Huang H."/>
        </authorList>
    </citation>
    <scope>NUCLEOTIDE SEQUENCE</scope>
    <source>
        <strain evidence="12">MT/VB/25A 57/8</strain>
    </source>
</reference>
<dbReference type="PANTHER" id="PTHR47634">
    <property type="entry name" value="PROTEIN KINASE DOMAIN-CONTAINING PROTEIN-RELATED"/>
    <property type="match status" value="1"/>
</dbReference>
<feature type="region of interest" description="Disordered" evidence="10">
    <location>
        <begin position="1"/>
        <end position="28"/>
    </location>
</feature>
<dbReference type="PROSITE" id="PS50011">
    <property type="entry name" value="PROTEIN_KINASE_DOM"/>
    <property type="match status" value="1"/>
</dbReference>
<accession>A0ABQ9MY64</accession>
<name>A0ABQ9MY64_HEVBR</name>
<gene>
    <name evidence="12" type="ORF">P3X46_004123</name>
</gene>
<proteinExistence type="predicted"/>
<evidence type="ECO:0000256" key="2">
    <source>
        <dbReference type="ARBA" id="ARBA00022527"/>
    </source>
</evidence>
<evidence type="ECO:0000313" key="12">
    <source>
        <dbReference type="EMBL" id="KAJ9184392.1"/>
    </source>
</evidence>
<evidence type="ECO:0000256" key="7">
    <source>
        <dbReference type="ARBA" id="ARBA00047899"/>
    </source>
</evidence>
<keyword evidence="5" id="KW-0418">Kinase</keyword>
<feature type="compositionally biased region" description="Basic and acidic residues" evidence="10">
    <location>
        <begin position="247"/>
        <end position="267"/>
    </location>
</feature>
<sequence length="558" mass="62621">MDEKKQLVEEEDRSSESGDYTSEDEGTEDYRRGGYHAVRICDAFKNGRYVVQSKLGWGHFSTVWLAWDTQKSRYVALKVQKSAQHYTEAAMDEITILQQIAEGDPDDKKCVVKLLDHFKHSGPNGQHVCMVFEYLGDNLLTLIKYSDYRGMPIHKVKEICVHILVGLDYLHRQLSIIHTDLKPENILLLSMIDPSKDPRKSGAPLILPNSKDKTVVESAIGKINGDLTRNQKKKIRRKAKRAAQGCVEKEVSAEADADPEKYAKEESSANAKTNVGSAEDRPTSSDNINSGSDADGTKSNDLENQGNKRGSHSTRKKLLASVDLKCKLVDFGNACWTYKQFTNDIQTRQYRCPEVILGSKYSTSADLWSFACICFELATGDVLFDPHSGDNFDRDEDHLALMMELLGMMPRKIALGGRYSRDFFNRYGDLRHIRRLRFWPLNKVLIEKYEFNEKDANDMTDFLVPILDFVPEKRPTAAQCLLHPWISSGPCLLEPSMPSCQNEALEGVNSEKKGGEKDEREAMEIGIGNIAINADSKAVKDSPSGSKFSKTGIASSAR</sequence>
<feature type="region of interest" description="Disordered" evidence="10">
    <location>
        <begin position="537"/>
        <end position="558"/>
    </location>
</feature>
<evidence type="ECO:0000313" key="13">
    <source>
        <dbReference type="Proteomes" id="UP001174677"/>
    </source>
</evidence>
<dbReference type="Pfam" id="PF00069">
    <property type="entry name" value="Pkinase"/>
    <property type="match status" value="2"/>
</dbReference>
<feature type="binding site" evidence="9">
    <location>
        <position position="78"/>
    </location>
    <ligand>
        <name>ATP</name>
        <dbReference type="ChEBI" id="CHEBI:30616"/>
    </ligand>
</feature>
<dbReference type="SMART" id="SM00220">
    <property type="entry name" value="S_TKc"/>
    <property type="match status" value="1"/>
</dbReference>
<feature type="compositionally biased region" description="Polar residues" evidence="10">
    <location>
        <begin position="284"/>
        <end position="294"/>
    </location>
</feature>
<evidence type="ECO:0000256" key="5">
    <source>
        <dbReference type="ARBA" id="ARBA00022777"/>
    </source>
</evidence>
<keyword evidence="6 9" id="KW-0067">ATP-binding</keyword>
<dbReference type="PROSITE" id="PS00108">
    <property type="entry name" value="PROTEIN_KINASE_ST"/>
    <property type="match status" value="1"/>
</dbReference>
<dbReference type="InterPro" id="IPR008271">
    <property type="entry name" value="Ser/Thr_kinase_AS"/>
</dbReference>
<evidence type="ECO:0000256" key="6">
    <source>
        <dbReference type="ARBA" id="ARBA00022840"/>
    </source>
</evidence>
<feature type="domain" description="Protein kinase" evidence="11">
    <location>
        <begin position="49"/>
        <end position="486"/>
    </location>
</feature>
<evidence type="ECO:0000256" key="10">
    <source>
        <dbReference type="SAM" id="MobiDB-lite"/>
    </source>
</evidence>
<dbReference type="Gene3D" id="1.10.510.10">
    <property type="entry name" value="Transferase(Phosphotransferase) domain 1"/>
    <property type="match status" value="1"/>
</dbReference>
<comment type="catalytic activity">
    <reaction evidence="7">
        <text>L-threonyl-[protein] + ATP = O-phospho-L-threonyl-[protein] + ADP + H(+)</text>
        <dbReference type="Rhea" id="RHEA:46608"/>
        <dbReference type="Rhea" id="RHEA-COMP:11060"/>
        <dbReference type="Rhea" id="RHEA-COMP:11605"/>
        <dbReference type="ChEBI" id="CHEBI:15378"/>
        <dbReference type="ChEBI" id="CHEBI:30013"/>
        <dbReference type="ChEBI" id="CHEBI:30616"/>
        <dbReference type="ChEBI" id="CHEBI:61977"/>
        <dbReference type="ChEBI" id="CHEBI:456216"/>
        <dbReference type="EC" id="2.7.11.1"/>
    </reaction>
</comment>
<comment type="catalytic activity">
    <reaction evidence="8">
        <text>L-seryl-[protein] + ATP = O-phospho-L-seryl-[protein] + ADP + H(+)</text>
        <dbReference type="Rhea" id="RHEA:17989"/>
        <dbReference type="Rhea" id="RHEA-COMP:9863"/>
        <dbReference type="Rhea" id="RHEA-COMP:11604"/>
        <dbReference type="ChEBI" id="CHEBI:15378"/>
        <dbReference type="ChEBI" id="CHEBI:29999"/>
        <dbReference type="ChEBI" id="CHEBI:30616"/>
        <dbReference type="ChEBI" id="CHEBI:83421"/>
        <dbReference type="ChEBI" id="CHEBI:456216"/>
        <dbReference type="EC" id="2.7.11.1"/>
    </reaction>
</comment>
<evidence type="ECO:0000256" key="4">
    <source>
        <dbReference type="ARBA" id="ARBA00022741"/>
    </source>
</evidence>
<dbReference type="InterPro" id="IPR000719">
    <property type="entry name" value="Prot_kinase_dom"/>
</dbReference>
<dbReference type="PANTHER" id="PTHR47634:SF2">
    <property type="entry name" value="PROTEIN KINASE DOMAIN-CONTAINING PROTEIN"/>
    <property type="match status" value="1"/>
</dbReference>
<evidence type="ECO:0000256" key="1">
    <source>
        <dbReference type="ARBA" id="ARBA00012513"/>
    </source>
</evidence>
<dbReference type="SUPFAM" id="SSF56112">
    <property type="entry name" value="Protein kinase-like (PK-like)"/>
    <property type="match status" value="1"/>
</dbReference>
<keyword evidence="13" id="KW-1185">Reference proteome</keyword>
<dbReference type="InterPro" id="IPR017441">
    <property type="entry name" value="Protein_kinase_ATP_BS"/>
</dbReference>
<dbReference type="Proteomes" id="UP001174677">
    <property type="component" value="Chromosome 3"/>
</dbReference>
<dbReference type="PROSITE" id="PS00107">
    <property type="entry name" value="PROTEIN_KINASE_ATP"/>
    <property type="match status" value="1"/>
</dbReference>
<dbReference type="InterPro" id="IPR051334">
    <property type="entry name" value="SRPK"/>
</dbReference>
<keyword evidence="4 9" id="KW-0547">Nucleotide-binding</keyword>
<feature type="compositionally biased region" description="Polar residues" evidence="10">
    <location>
        <begin position="543"/>
        <end position="558"/>
    </location>
</feature>
<dbReference type="EC" id="2.7.11.1" evidence="1"/>
<organism evidence="12 13">
    <name type="scientific">Hevea brasiliensis</name>
    <name type="common">Para rubber tree</name>
    <name type="synonym">Siphonia brasiliensis</name>
    <dbReference type="NCBI Taxonomy" id="3981"/>
    <lineage>
        <taxon>Eukaryota</taxon>
        <taxon>Viridiplantae</taxon>
        <taxon>Streptophyta</taxon>
        <taxon>Embryophyta</taxon>
        <taxon>Tracheophyta</taxon>
        <taxon>Spermatophyta</taxon>
        <taxon>Magnoliopsida</taxon>
        <taxon>eudicotyledons</taxon>
        <taxon>Gunneridae</taxon>
        <taxon>Pentapetalae</taxon>
        <taxon>rosids</taxon>
        <taxon>fabids</taxon>
        <taxon>Malpighiales</taxon>
        <taxon>Euphorbiaceae</taxon>
        <taxon>Crotonoideae</taxon>
        <taxon>Micrandreae</taxon>
        <taxon>Hevea</taxon>
    </lineage>
</organism>
<evidence type="ECO:0000256" key="9">
    <source>
        <dbReference type="PROSITE-ProRule" id="PRU10141"/>
    </source>
</evidence>
<evidence type="ECO:0000256" key="8">
    <source>
        <dbReference type="ARBA" id="ARBA00048679"/>
    </source>
</evidence>
<dbReference type="Gene3D" id="3.30.200.20">
    <property type="entry name" value="Phosphorylase Kinase, domain 1"/>
    <property type="match status" value="1"/>
</dbReference>